<evidence type="ECO:0000313" key="3">
    <source>
        <dbReference type="Proteomes" id="UP001281447"/>
    </source>
</evidence>
<keyword evidence="1" id="KW-0812">Transmembrane</keyword>
<feature type="transmembrane region" description="Helical" evidence="1">
    <location>
        <begin position="21"/>
        <end position="43"/>
    </location>
</feature>
<feature type="transmembrane region" description="Helical" evidence="1">
    <location>
        <begin position="423"/>
        <end position="442"/>
    </location>
</feature>
<keyword evidence="3" id="KW-1185">Reference proteome</keyword>
<comment type="caution">
    <text evidence="2">The sequence shown here is derived from an EMBL/GenBank/DDBJ whole genome shotgun (WGS) entry which is preliminary data.</text>
</comment>
<name>A0ABU5C771_9BACI</name>
<protein>
    <submittedName>
        <fullName evidence="2">ABC transporter permease</fullName>
    </submittedName>
</protein>
<feature type="transmembrane region" description="Helical" evidence="1">
    <location>
        <begin position="167"/>
        <end position="189"/>
    </location>
</feature>
<keyword evidence="1" id="KW-0472">Membrane</keyword>
<organism evidence="2 3">
    <name type="scientific">Tigheibacillus halophilus</name>
    <dbReference type="NCBI Taxonomy" id="361280"/>
    <lineage>
        <taxon>Bacteria</taxon>
        <taxon>Bacillati</taxon>
        <taxon>Bacillota</taxon>
        <taxon>Bacilli</taxon>
        <taxon>Bacillales</taxon>
        <taxon>Bacillaceae</taxon>
        <taxon>Tigheibacillus</taxon>
    </lineage>
</organism>
<feature type="transmembrane region" description="Helical" evidence="1">
    <location>
        <begin position="83"/>
        <end position="103"/>
    </location>
</feature>
<feature type="transmembrane region" description="Helical" evidence="1">
    <location>
        <begin position="300"/>
        <end position="327"/>
    </location>
</feature>
<feature type="transmembrane region" description="Helical" evidence="1">
    <location>
        <begin position="240"/>
        <end position="261"/>
    </location>
</feature>
<gene>
    <name evidence="2" type="ORF">RWE15_13040</name>
</gene>
<evidence type="ECO:0000256" key="1">
    <source>
        <dbReference type="SAM" id="Phobius"/>
    </source>
</evidence>
<dbReference type="EMBL" id="JAWDIP010000003">
    <property type="protein sequence ID" value="MDY0395174.1"/>
    <property type="molecule type" value="Genomic_DNA"/>
</dbReference>
<evidence type="ECO:0000313" key="2">
    <source>
        <dbReference type="EMBL" id="MDY0395174.1"/>
    </source>
</evidence>
<feature type="transmembrane region" description="Helical" evidence="1">
    <location>
        <begin position="347"/>
        <end position="371"/>
    </location>
</feature>
<accession>A0ABU5C771</accession>
<reference evidence="2 3" key="1">
    <citation type="submission" date="2023-10" db="EMBL/GenBank/DDBJ databases">
        <title>Virgibacillus halophilus 5B73C genome.</title>
        <authorList>
            <person name="Miliotis G."/>
            <person name="Sengupta P."/>
            <person name="Hameed A."/>
            <person name="Chuvochina M."/>
            <person name="Mcdonagh F."/>
            <person name="Simpson A.C."/>
            <person name="Singh N.K."/>
            <person name="Rekha P.D."/>
            <person name="Raman K."/>
            <person name="Hugenholtz P."/>
            <person name="Venkateswaran K."/>
        </authorList>
    </citation>
    <scope>NUCLEOTIDE SEQUENCE [LARGE SCALE GENOMIC DNA]</scope>
    <source>
        <strain evidence="2 3">5B73C</strain>
    </source>
</reference>
<sequence length="481" mass="52326">MSSRLFHHTTQMTWFIGKQGPIRHFIWICSIVAVTIIVAYAYADLYPTAQERQGMAETMKNPAMTALVGVGYGFGDYTVGAMMAHQMLLFTAVATAIMNILFVTKHTRAEEEDGRMELLYALPIGRLSQLQAVVCLTVIINFVLALLLGTGLSLLRIDSMNLQGAMLYGAALGSTGLFFAGATMVLAQVSQTSRGTIGMALGILGISYLLRAVGDVGHEALSMASPLGWPQRSEVFVNDYWWPVILSLGMALVLVLLAFYLHSFRDLDRGFLPTVPGKKHGSFLLNGPFGLLLKLQRTSLLSWAVALFVLGVSYGSVLGDLHTFFAQNETMAKMFASSGGASLTDQFIAMIVAVLALIGTIPVLMTVFKLHTEEKAGRVEHLFSRAVSRQRVLLNASIIGSLTAVVMLFLFDCWALAGRCNNIAGYLFLPYVFRVCLCLSACHADHDSICVSGNRLFEKGNQYGVVLPGICVSNHLFRAIA</sequence>
<dbReference type="Proteomes" id="UP001281447">
    <property type="component" value="Unassembled WGS sequence"/>
</dbReference>
<feature type="transmembrane region" description="Helical" evidence="1">
    <location>
        <begin position="196"/>
        <end position="214"/>
    </location>
</feature>
<feature type="transmembrane region" description="Helical" evidence="1">
    <location>
        <begin position="132"/>
        <end position="155"/>
    </location>
</feature>
<proteinExistence type="predicted"/>
<feature type="transmembrane region" description="Helical" evidence="1">
    <location>
        <begin position="392"/>
        <end position="417"/>
    </location>
</feature>
<keyword evidence="1" id="KW-1133">Transmembrane helix</keyword>